<reference evidence="2 3" key="1">
    <citation type="journal article" date="2019" name="Int. J. Syst. Evol. Microbiol.">
        <title>The Global Catalogue of Microorganisms (GCM) 10K type strain sequencing project: providing services to taxonomists for standard genome sequencing and annotation.</title>
        <authorList>
            <consortium name="The Broad Institute Genomics Platform"/>
            <consortium name="The Broad Institute Genome Sequencing Center for Infectious Disease"/>
            <person name="Wu L."/>
            <person name="Ma J."/>
        </authorList>
    </citation>
    <scope>NUCLEOTIDE SEQUENCE [LARGE SCALE GENOMIC DNA]</scope>
    <source>
        <strain evidence="2 3">JCM 16328</strain>
    </source>
</reference>
<protein>
    <submittedName>
        <fullName evidence="2">Alpha/beta hydrolase</fullName>
    </submittedName>
</protein>
<dbReference type="Proteomes" id="UP001500420">
    <property type="component" value="Unassembled WGS sequence"/>
</dbReference>
<comment type="caution">
    <text evidence="2">The sequence shown here is derived from an EMBL/GenBank/DDBJ whole genome shotgun (WGS) entry which is preliminary data.</text>
</comment>
<dbReference type="PRINTS" id="PR00111">
    <property type="entry name" value="ABHYDROLASE"/>
</dbReference>
<name>A0AAV3T437_9EURY</name>
<evidence type="ECO:0000313" key="2">
    <source>
        <dbReference type="EMBL" id="GAA0661799.1"/>
    </source>
</evidence>
<evidence type="ECO:0000313" key="3">
    <source>
        <dbReference type="Proteomes" id="UP001500420"/>
    </source>
</evidence>
<proteinExistence type="predicted"/>
<dbReference type="PRINTS" id="PR00412">
    <property type="entry name" value="EPOXHYDRLASE"/>
</dbReference>
<dbReference type="SUPFAM" id="SSF53474">
    <property type="entry name" value="alpha/beta-Hydrolases"/>
    <property type="match status" value="1"/>
</dbReference>
<evidence type="ECO:0000259" key="1">
    <source>
        <dbReference type="Pfam" id="PF00561"/>
    </source>
</evidence>
<dbReference type="InterPro" id="IPR000073">
    <property type="entry name" value="AB_hydrolase_1"/>
</dbReference>
<dbReference type="RefSeq" id="WP_343772010.1">
    <property type="nucleotide sequence ID" value="NZ_BAAADV010000001.1"/>
</dbReference>
<dbReference type="Gene3D" id="3.40.50.1820">
    <property type="entry name" value="alpha/beta hydrolase"/>
    <property type="match status" value="1"/>
</dbReference>
<dbReference type="InterPro" id="IPR000639">
    <property type="entry name" value="Epox_hydrolase-like"/>
</dbReference>
<dbReference type="PANTHER" id="PTHR43798:SF33">
    <property type="entry name" value="HYDROLASE, PUTATIVE (AFU_ORTHOLOGUE AFUA_2G14860)-RELATED"/>
    <property type="match status" value="1"/>
</dbReference>
<gene>
    <name evidence="2" type="ORF">GCM10009020_02600</name>
</gene>
<organism evidence="2 3">
    <name type="scientific">Natronoarchaeum mannanilyticum</name>
    <dbReference type="NCBI Taxonomy" id="926360"/>
    <lineage>
        <taxon>Archaea</taxon>
        <taxon>Methanobacteriati</taxon>
        <taxon>Methanobacteriota</taxon>
        <taxon>Stenosarchaea group</taxon>
        <taxon>Halobacteria</taxon>
        <taxon>Halobacteriales</taxon>
        <taxon>Natronoarchaeaceae</taxon>
    </lineage>
</organism>
<dbReference type="Pfam" id="PF00561">
    <property type="entry name" value="Abhydrolase_1"/>
    <property type="match status" value="1"/>
</dbReference>
<dbReference type="AlphaFoldDB" id="A0AAV3T437"/>
<dbReference type="InterPro" id="IPR029058">
    <property type="entry name" value="AB_hydrolase_fold"/>
</dbReference>
<keyword evidence="3" id="KW-1185">Reference proteome</keyword>
<dbReference type="GO" id="GO:0016787">
    <property type="term" value="F:hydrolase activity"/>
    <property type="evidence" value="ECO:0007669"/>
    <property type="project" value="UniProtKB-KW"/>
</dbReference>
<dbReference type="GO" id="GO:0016020">
    <property type="term" value="C:membrane"/>
    <property type="evidence" value="ECO:0007669"/>
    <property type="project" value="TreeGrafter"/>
</dbReference>
<dbReference type="EMBL" id="BAAADV010000001">
    <property type="protein sequence ID" value="GAA0661799.1"/>
    <property type="molecule type" value="Genomic_DNA"/>
</dbReference>
<accession>A0AAV3T437</accession>
<dbReference type="InterPro" id="IPR050266">
    <property type="entry name" value="AB_hydrolase_sf"/>
</dbReference>
<keyword evidence="2" id="KW-0378">Hydrolase</keyword>
<sequence>MATEHPSEVAPVDEWLEVDGLQLHYLSAGSGSTPVLLLHGGIVDAASLSWGATIGPLAADRRVVALDMAGYGNSARPDASYSTAFHVDVVDAVVDRLGFDAVDVVGVSLGGGVGLGYALREPDRVRKLALVDSYGLGRELPNGMATYALSRAPKLNELSLSLLKRNRTLAKQSLRGIVADLDSLSGPVVDEYYRLLQHPQVGKAYRRWRRHEVRRSGFRTDYSHRLDDVAAETLVVHGADDPVFPPQWSRNAASGIPDARLELLSDCGHWPPRERTAAFNELLAAFLAG</sequence>
<feature type="domain" description="AB hydrolase-1" evidence="1">
    <location>
        <begin position="34"/>
        <end position="271"/>
    </location>
</feature>
<dbReference type="PANTHER" id="PTHR43798">
    <property type="entry name" value="MONOACYLGLYCEROL LIPASE"/>
    <property type="match status" value="1"/>
</dbReference>